<reference evidence="2" key="1">
    <citation type="submission" date="2011-12" db="EMBL/GenBank/DDBJ databases">
        <authorList>
            <consortium name="The Broad Institute Genome Sequencing Platform"/>
            <person name="Russ C."/>
            <person name="Tyler B."/>
            <person name="Panabieres F."/>
            <person name="Shan W."/>
            <person name="Tripathy S."/>
            <person name="Grunwald N."/>
            <person name="Machado M."/>
            <person name="Young S.K."/>
            <person name="Zeng Q."/>
            <person name="Gargeya S."/>
            <person name="Fitzgerald M."/>
            <person name="Haas B."/>
            <person name="Abouelleil A."/>
            <person name="Alvarado L."/>
            <person name="Arachchi H.M."/>
            <person name="Berlin A."/>
            <person name="Chapman S.B."/>
            <person name="Gearin G."/>
            <person name="Goldberg J."/>
            <person name="Griggs A."/>
            <person name="Gujja S."/>
            <person name="Hansen M."/>
            <person name="Heiman D."/>
            <person name="Howarth C."/>
            <person name="Larimer J."/>
            <person name="Lui A."/>
            <person name="MacDonald P.J.P."/>
            <person name="McCowen C."/>
            <person name="Montmayeur A."/>
            <person name="Murphy C."/>
            <person name="Neiman D."/>
            <person name="Pearson M."/>
            <person name="Priest M."/>
            <person name="Roberts A."/>
            <person name="Saif S."/>
            <person name="Shea T."/>
            <person name="Sisk P."/>
            <person name="Stolte C."/>
            <person name="Sykes S."/>
            <person name="Wortman J."/>
            <person name="Nusbaum C."/>
            <person name="Birren B."/>
        </authorList>
    </citation>
    <scope>NUCLEOTIDE SEQUENCE [LARGE SCALE GENOMIC DNA]</scope>
    <source>
        <strain evidence="2">INRA-310</strain>
    </source>
</reference>
<evidence type="ECO:0000313" key="1">
    <source>
        <dbReference type="EMBL" id="ETN10051.1"/>
    </source>
</evidence>
<evidence type="ECO:0000313" key="2">
    <source>
        <dbReference type="Proteomes" id="UP000018817"/>
    </source>
</evidence>
<organism evidence="1 2">
    <name type="scientific">Phytophthora nicotianae (strain INRA-310)</name>
    <name type="common">Phytophthora parasitica</name>
    <dbReference type="NCBI Taxonomy" id="761204"/>
    <lineage>
        <taxon>Eukaryota</taxon>
        <taxon>Sar</taxon>
        <taxon>Stramenopiles</taxon>
        <taxon>Oomycota</taxon>
        <taxon>Peronosporomycetes</taxon>
        <taxon>Peronosporales</taxon>
        <taxon>Peronosporaceae</taxon>
        <taxon>Phytophthora</taxon>
    </lineage>
</organism>
<dbReference type="Proteomes" id="UP000018817">
    <property type="component" value="Unassembled WGS sequence"/>
</dbReference>
<reference evidence="1 2" key="2">
    <citation type="submission" date="2013-11" db="EMBL/GenBank/DDBJ databases">
        <title>The Genome Sequence of Phytophthora parasitica INRA-310.</title>
        <authorList>
            <consortium name="The Broad Institute Genomics Platform"/>
            <person name="Russ C."/>
            <person name="Tyler B."/>
            <person name="Panabieres F."/>
            <person name="Shan W."/>
            <person name="Tripathy S."/>
            <person name="Grunwald N."/>
            <person name="Machado M."/>
            <person name="Johnson C.S."/>
            <person name="Arredondo F."/>
            <person name="Hong C."/>
            <person name="Coffey M."/>
            <person name="Young S.K."/>
            <person name="Zeng Q."/>
            <person name="Gargeya S."/>
            <person name="Fitzgerald M."/>
            <person name="Abouelleil A."/>
            <person name="Alvarado L."/>
            <person name="Chapman S.B."/>
            <person name="Gainer-Dewar J."/>
            <person name="Goldberg J."/>
            <person name="Griggs A."/>
            <person name="Gujja S."/>
            <person name="Hansen M."/>
            <person name="Howarth C."/>
            <person name="Imamovic A."/>
            <person name="Ireland A."/>
            <person name="Larimer J."/>
            <person name="McCowan C."/>
            <person name="Murphy C."/>
            <person name="Pearson M."/>
            <person name="Poon T.W."/>
            <person name="Priest M."/>
            <person name="Roberts A."/>
            <person name="Saif S."/>
            <person name="Shea T."/>
            <person name="Sykes S."/>
            <person name="Wortman J."/>
            <person name="Nusbaum C."/>
            <person name="Birren B."/>
        </authorList>
    </citation>
    <scope>NUCLEOTIDE SEQUENCE [LARGE SCALE GENOMIC DNA]</scope>
    <source>
        <strain evidence="1 2">INRA-310</strain>
    </source>
</reference>
<dbReference type="RefSeq" id="XP_008904488.1">
    <property type="nucleotide sequence ID" value="XM_008906240.1"/>
</dbReference>
<sequence length="31" mass="3506">MEKFGYSVEAILGQENIRLPTRAPITLEEAE</sequence>
<protein>
    <submittedName>
        <fullName evidence="1">Uncharacterized protein</fullName>
    </submittedName>
</protein>
<name>W2QB08_PHYN3</name>
<dbReference type="VEuPathDB" id="FungiDB:PPTG_22784"/>
<proteinExistence type="predicted"/>
<dbReference type="AlphaFoldDB" id="W2QB08"/>
<accession>W2QB08</accession>
<dbReference type="EMBL" id="KI669583">
    <property type="protein sequence ID" value="ETN10051.1"/>
    <property type="molecule type" value="Genomic_DNA"/>
</dbReference>
<gene>
    <name evidence="1" type="ORF">PPTG_22784</name>
</gene>
<dbReference type="GeneID" id="20191383"/>